<comment type="caution">
    <text evidence="1">The sequence shown here is derived from an EMBL/GenBank/DDBJ whole genome shotgun (WGS) entry which is preliminary data.</text>
</comment>
<dbReference type="EMBL" id="JAIWYP010000007">
    <property type="protein sequence ID" value="KAH3795113.1"/>
    <property type="molecule type" value="Genomic_DNA"/>
</dbReference>
<evidence type="ECO:0000313" key="1">
    <source>
        <dbReference type="EMBL" id="KAH3795113.1"/>
    </source>
</evidence>
<sequence length="89" mass="10237">MYKPTPSAKLLRFKARSMLVDGSMPLFPSAKRDWATVEEESILLPNLLWPPRLGEDSPLISVFRLWNSPACPLHRLKTILHSFFQSDRS</sequence>
<gene>
    <name evidence="1" type="ORF">DPMN_148658</name>
</gene>
<reference evidence="1" key="2">
    <citation type="submission" date="2020-11" db="EMBL/GenBank/DDBJ databases">
        <authorList>
            <person name="McCartney M.A."/>
            <person name="Auch B."/>
            <person name="Kono T."/>
            <person name="Mallez S."/>
            <person name="Becker A."/>
            <person name="Gohl D.M."/>
            <person name="Silverstein K.A.T."/>
            <person name="Koren S."/>
            <person name="Bechman K.B."/>
            <person name="Herman A."/>
            <person name="Abrahante J.E."/>
            <person name="Garbe J."/>
        </authorList>
    </citation>
    <scope>NUCLEOTIDE SEQUENCE</scope>
    <source>
        <strain evidence="1">Duluth1</strain>
        <tissue evidence="1">Whole animal</tissue>
    </source>
</reference>
<dbReference type="AlphaFoldDB" id="A0A9D4FAD2"/>
<dbReference type="Proteomes" id="UP000828390">
    <property type="component" value="Unassembled WGS sequence"/>
</dbReference>
<proteinExistence type="predicted"/>
<evidence type="ECO:0000313" key="2">
    <source>
        <dbReference type="Proteomes" id="UP000828390"/>
    </source>
</evidence>
<name>A0A9D4FAD2_DREPO</name>
<protein>
    <submittedName>
        <fullName evidence="1">Uncharacterized protein</fullName>
    </submittedName>
</protein>
<organism evidence="1 2">
    <name type="scientific">Dreissena polymorpha</name>
    <name type="common">Zebra mussel</name>
    <name type="synonym">Mytilus polymorpha</name>
    <dbReference type="NCBI Taxonomy" id="45954"/>
    <lineage>
        <taxon>Eukaryota</taxon>
        <taxon>Metazoa</taxon>
        <taxon>Spiralia</taxon>
        <taxon>Lophotrochozoa</taxon>
        <taxon>Mollusca</taxon>
        <taxon>Bivalvia</taxon>
        <taxon>Autobranchia</taxon>
        <taxon>Heteroconchia</taxon>
        <taxon>Euheterodonta</taxon>
        <taxon>Imparidentia</taxon>
        <taxon>Neoheterodontei</taxon>
        <taxon>Myida</taxon>
        <taxon>Dreissenoidea</taxon>
        <taxon>Dreissenidae</taxon>
        <taxon>Dreissena</taxon>
    </lineage>
</organism>
<accession>A0A9D4FAD2</accession>
<keyword evidence="2" id="KW-1185">Reference proteome</keyword>
<reference evidence="1" key="1">
    <citation type="journal article" date="2019" name="bioRxiv">
        <title>The Genome of the Zebra Mussel, Dreissena polymorpha: A Resource for Invasive Species Research.</title>
        <authorList>
            <person name="McCartney M.A."/>
            <person name="Auch B."/>
            <person name="Kono T."/>
            <person name="Mallez S."/>
            <person name="Zhang Y."/>
            <person name="Obille A."/>
            <person name="Becker A."/>
            <person name="Abrahante J.E."/>
            <person name="Garbe J."/>
            <person name="Badalamenti J.P."/>
            <person name="Herman A."/>
            <person name="Mangelson H."/>
            <person name="Liachko I."/>
            <person name="Sullivan S."/>
            <person name="Sone E.D."/>
            <person name="Koren S."/>
            <person name="Silverstein K.A.T."/>
            <person name="Beckman K.B."/>
            <person name="Gohl D.M."/>
        </authorList>
    </citation>
    <scope>NUCLEOTIDE SEQUENCE</scope>
    <source>
        <strain evidence="1">Duluth1</strain>
        <tissue evidence="1">Whole animal</tissue>
    </source>
</reference>